<keyword evidence="2" id="KW-0732">Signal</keyword>
<protein>
    <recommendedName>
        <fullName evidence="5">Prp 4 CRoW domain-containing protein</fullName>
    </recommendedName>
</protein>
<feature type="chain" id="PRO_5013267665" description="Prp 4 CRoW domain-containing protein" evidence="2">
    <location>
        <begin position="21"/>
        <end position="237"/>
    </location>
</feature>
<evidence type="ECO:0008006" key="5">
    <source>
        <dbReference type="Google" id="ProtNLM"/>
    </source>
</evidence>
<dbReference type="AlphaFoldDB" id="A0A1L7WMI9"/>
<dbReference type="Proteomes" id="UP000184330">
    <property type="component" value="Unassembled WGS sequence"/>
</dbReference>
<dbReference type="OrthoDB" id="5409186at2759"/>
<evidence type="ECO:0000256" key="1">
    <source>
        <dbReference type="SAM" id="MobiDB-lite"/>
    </source>
</evidence>
<evidence type="ECO:0000313" key="3">
    <source>
        <dbReference type="EMBL" id="CZR53978.1"/>
    </source>
</evidence>
<organism evidence="3 4">
    <name type="scientific">Phialocephala subalpina</name>
    <dbReference type="NCBI Taxonomy" id="576137"/>
    <lineage>
        <taxon>Eukaryota</taxon>
        <taxon>Fungi</taxon>
        <taxon>Dikarya</taxon>
        <taxon>Ascomycota</taxon>
        <taxon>Pezizomycotina</taxon>
        <taxon>Leotiomycetes</taxon>
        <taxon>Helotiales</taxon>
        <taxon>Mollisiaceae</taxon>
        <taxon>Phialocephala</taxon>
        <taxon>Phialocephala fortinii species complex</taxon>
    </lineage>
</organism>
<dbReference type="STRING" id="576137.A0A1L7WMI9"/>
<reference evidence="3 4" key="1">
    <citation type="submission" date="2016-03" db="EMBL/GenBank/DDBJ databases">
        <authorList>
            <person name="Ploux O."/>
        </authorList>
    </citation>
    <scope>NUCLEOTIDE SEQUENCE [LARGE SCALE GENOMIC DNA]</scope>
    <source>
        <strain evidence="3 4">UAMH 11012</strain>
    </source>
</reference>
<feature type="signal peptide" evidence="2">
    <location>
        <begin position="1"/>
        <end position="20"/>
    </location>
</feature>
<gene>
    <name evidence="3" type="ORF">PAC_03861</name>
</gene>
<dbReference type="EMBL" id="FJOG01000004">
    <property type="protein sequence ID" value="CZR53978.1"/>
    <property type="molecule type" value="Genomic_DNA"/>
</dbReference>
<evidence type="ECO:0000313" key="4">
    <source>
        <dbReference type="Proteomes" id="UP000184330"/>
    </source>
</evidence>
<proteinExistence type="predicted"/>
<name>A0A1L7WMI9_9HELO</name>
<feature type="region of interest" description="Disordered" evidence="1">
    <location>
        <begin position="137"/>
        <end position="180"/>
    </location>
</feature>
<keyword evidence="4" id="KW-1185">Reference proteome</keyword>
<sequence>MFFSTLAVSSVLLAATHVAAEPAPYKLGSMSLNNAFGLLKRQAGYQPTQTYCGPGTDCPTSCGATFAQCASSDGELHCFDPTIKETCCPDGSGNSCDDGYYCTSDASGGTWCCPDGMDLAACAAAYSLTGSLVSETPTSTLSSAPSTTPASASVSTTSTPSASPTTTPTTSSLSSSTTSSAELKSKSTSAAVTHVTATANGTVTSKTSSVPFVQVTGAANAKVVPGLMMVAGALFAL</sequence>
<accession>A0A1L7WMI9</accession>
<evidence type="ECO:0000256" key="2">
    <source>
        <dbReference type="SAM" id="SignalP"/>
    </source>
</evidence>